<dbReference type="AlphaFoldDB" id="A0A4Y2IH89"/>
<protein>
    <submittedName>
        <fullName evidence="2">Uncharacterized protein</fullName>
    </submittedName>
</protein>
<evidence type="ECO:0000313" key="3">
    <source>
        <dbReference type="Proteomes" id="UP000499080"/>
    </source>
</evidence>
<evidence type="ECO:0000313" key="2">
    <source>
        <dbReference type="EMBL" id="GBM77121.1"/>
    </source>
</evidence>
<keyword evidence="3" id="KW-1185">Reference proteome</keyword>
<dbReference type="Proteomes" id="UP000499080">
    <property type="component" value="Unassembled WGS sequence"/>
</dbReference>
<accession>A0A4Y2IH89</accession>
<evidence type="ECO:0000256" key="1">
    <source>
        <dbReference type="SAM" id="MobiDB-lite"/>
    </source>
</evidence>
<name>A0A4Y2IH89_ARAVE</name>
<feature type="region of interest" description="Disordered" evidence="1">
    <location>
        <begin position="13"/>
        <end position="38"/>
    </location>
</feature>
<organism evidence="2 3">
    <name type="scientific">Araneus ventricosus</name>
    <name type="common">Orbweaver spider</name>
    <name type="synonym">Epeira ventricosa</name>
    <dbReference type="NCBI Taxonomy" id="182803"/>
    <lineage>
        <taxon>Eukaryota</taxon>
        <taxon>Metazoa</taxon>
        <taxon>Ecdysozoa</taxon>
        <taxon>Arthropoda</taxon>
        <taxon>Chelicerata</taxon>
        <taxon>Arachnida</taxon>
        <taxon>Araneae</taxon>
        <taxon>Araneomorphae</taxon>
        <taxon>Entelegynae</taxon>
        <taxon>Araneoidea</taxon>
        <taxon>Araneidae</taxon>
        <taxon>Araneus</taxon>
    </lineage>
</organism>
<gene>
    <name evidence="2" type="ORF">AVEN_250480_1</name>
</gene>
<reference evidence="2 3" key="1">
    <citation type="journal article" date="2019" name="Sci. Rep.">
        <title>Orb-weaving spider Araneus ventricosus genome elucidates the spidroin gene catalogue.</title>
        <authorList>
            <person name="Kono N."/>
            <person name="Nakamura H."/>
            <person name="Ohtoshi R."/>
            <person name="Moran D.A.P."/>
            <person name="Shinohara A."/>
            <person name="Yoshida Y."/>
            <person name="Fujiwara M."/>
            <person name="Mori M."/>
            <person name="Tomita M."/>
            <person name="Arakawa K."/>
        </authorList>
    </citation>
    <scope>NUCLEOTIDE SEQUENCE [LARGE SCALE GENOMIC DNA]</scope>
</reference>
<sequence length="161" mass="18190">MFESLFLEEKVQNRRFTPANSPPPPNGEFPSSLASSRDPNIGRTFVFSLPSRRGLQRPSAHSNQTSNYSEFHRFNPFAPIFIGFQHWRKVFSSVFQKFWNSAAVNAPLYVDIGTSVHGIVGTIGAFVGSGAALTESNYLFILQIRISVSQILQRIFHRERI</sequence>
<proteinExistence type="predicted"/>
<comment type="caution">
    <text evidence="2">The sequence shown here is derived from an EMBL/GenBank/DDBJ whole genome shotgun (WGS) entry which is preliminary data.</text>
</comment>
<dbReference type="EMBL" id="BGPR01002667">
    <property type="protein sequence ID" value="GBM77121.1"/>
    <property type="molecule type" value="Genomic_DNA"/>
</dbReference>